<dbReference type="Proteomes" id="UP001469365">
    <property type="component" value="Unassembled WGS sequence"/>
</dbReference>
<evidence type="ECO:0000313" key="2">
    <source>
        <dbReference type="EMBL" id="MEK8126830.1"/>
    </source>
</evidence>
<comment type="caution">
    <text evidence="2">The sequence shown here is derived from an EMBL/GenBank/DDBJ whole genome shotgun (WGS) entry which is preliminary data.</text>
</comment>
<organism evidence="2 3">
    <name type="scientific">Paenibacillus filicis</name>
    <dbReference type="NCBI Taxonomy" id="669464"/>
    <lineage>
        <taxon>Bacteria</taxon>
        <taxon>Bacillati</taxon>
        <taxon>Bacillota</taxon>
        <taxon>Bacilli</taxon>
        <taxon>Bacillales</taxon>
        <taxon>Paenibacillaceae</taxon>
        <taxon>Paenibacillus</taxon>
    </lineage>
</organism>
<sequence length="56" mass="5737">MREGLLPTVLGTAVTASGAAMRGKYPMAAAAVVGFGLAHVVLGAIDLVEHRRKSSM</sequence>
<keyword evidence="1" id="KW-1133">Transmembrane helix</keyword>
<feature type="transmembrane region" description="Helical" evidence="1">
    <location>
        <begin position="28"/>
        <end position="48"/>
    </location>
</feature>
<name>A0ABU9DDA2_9BACL</name>
<keyword evidence="1" id="KW-0812">Transmembrane</keyword>
<evidence type="ECO:0000256" key="1">
    <source>
        <dbReference type="SAM" id="Phobius"/>
    </source>
</evidence>
<keyword evidence="3" id="KW-1185">Reference proteome</keyword>
<keyword evidence="1" id="KW-0472">Membrane</keyword>
<protein>
    <submittedName>
        <fullName evidence="2">Asparagine synthase</fullName>
    </submittedName>
</protein>
<accession>A0ABU9DDA2</accession>
<proteinExistence type="predicted"/>
<evidence type="ECO:0000313" key="3">
    <source>
        <dbReference type="Proteomes" id="UP001469365"/>
    </source>
</evidence>
<gene>
    <name evidence="2" type="ORF">WMW72_02805</name>
</gene>
<dbReference type="RefSeq" id="WP_341413874.1">
    <property type="nucleotide sequence ID" value="NZ_JBBPCC010000001.1"/>
</dbReference>
<reference evidence="2 3" key="1">
    <citation type="submission" date="2024-04" db="EMBL/GenBank/DDBJ databases">
        <title>draft genome sequnece of Paenibacillus filicis.</title>
        <authorList>
            <person name="Kim D.-U."/>
        </authorList>
    </citation>
    <scope>NUCLEOTIDE SEQUENCE [LARGE SCALE GENOMIC DNA]</scope>
    <source>
        <strain evidence="2 3">KACC14197</strain>
    </source>
</reference>
<dbReference type="EMBL" id="JBBPCC010000001">
    <property type="protein sequence ID" value="MEK8126830.1"/>
    <property type="molecule type" value="Genomic_DNA"/>
</dbReference>